<dbReference type="PANTHER" id="PTHR22852:SF0">
    <property type="entry name" value="DENTICLELESS PROTEIN HOMOLOG"/>
    <property type="match status" value="1"/>
</dbReference>
<dbReference type="GO" id="GO:0005634">
    <property type="term" value="C:nucleus"/>
    <property type="evidence" value="ECO:0007669"/>
    <property type="project" value="TreeGrafter"/>
</dbReference>
<evidence type="ECO:0000256" key="3">
    <source>
        <dbReference type="ARBA" id="ARBA00022737"/>
    </source>
</evidence>
<keyword evidence="3" id="KW-0677">Repeat</keyword>
<keyword evidence="9" id="KW-1185">Reference proteome</keyword>
<sequence>MEPEESSMVFGIEGLAIGELTLAWKGCSVELPDSSFAAWSCADCSPCVKNSMIPPSVLYLPWAASQKYPLHSLLQDFQCAREDEHTSYGQFGIPVPPFGCSFSAAADIPHVLAVANEEGIIKLYDTECGETERRILKDWQAHANAVFDLAWVPGEHKLVTASGDQTAKLFDVKAGELIGECKGHQCSLKSVSFSKFEKAVFSTGGRDGNIMVWDTRCNKKDGFYRQVNQITGAHNAPDKQTPLKMKKKKPAVRGLAPSVDSQQSVTVVIFQDEHTIISAGAVDGIIKIWDLRKNYTAYRQDPIPAKAFQYPGNSTRKLGYSSLVLDCFGSNLFASCTDDNIYMFNITGTKSDPVSVFSGHLNSTFYIKSSLSPDGQFLLSGSSDHNAYIWQVANPLAPPMMLQGHSQEVTSVTWCPSGFTKIATCSDDNTVRIWRLKRSCSERNDDVRANCVGWTLQKKIDCTPIDSRLCTPAKSTPVPGLHFMSSPTPATCAPSHTGDLPMSSSTPTSPFTTIHKLLTPTRQKTEASSSSPKHMSATKASIRNWVTRTPRSVKADMKTPSPRKALTPVEQYPTTSSSRLSPLYEKKAKRRLETSSDKAEHECCNDCKCVTELEPGMKKTKLDLCFLEEDNANLGVAHLSKEHEMSSPEPNIEEPGTPSNSRVVRHDKENSTPEKNWLSALGHKLKCDKPVNQNTTSRSSPRNGSAKKAPAKTVTSSPIAVPVTPGSTKKISTYFHKKSLE</sequence>
<accession>A0AAV3AJF9</accession>
<dbReference type="InterPro" id="IPR015943">
    <property type="entry name" value="WD40/YVTN_repeat-like_dom_sf"/>
</dbReference>
<dbReference type="GO" id="GO:0007095">
    <property type="term" value="P:mitotic G2 DNA damage checkpoint signaling"/>
    <property type="evidence" value="ECO:0007669"/>
    <property type="project" value="TreeGrafter"/>
</dbReference>
<feature type="repeat" description="WD" evidence="6">
    <location>
        <begin position="258"/>
        <end position="299"/>
    </location>
</feature>
<dbReference type="Gene3D" id="2.130.10.10">
    <property type="entry name" value="YVTN repeat-like/Quinoprotein amine dehydrogenase"/>
    <property type="match status" value="2"/>
</dbReference>
<evidence type="ECO:0000256" key="5">
    <source>
        <dbReference type="ARBA" id="ARBA00038344"/>
    </source>
</evidence>
<feature type="repeat" description="WD" evidence="6">
    <location>
        <begin position="181"/>
        <end position="216"/>
    </location>
</feature>
<dbReference type="Proteomes" id="UP001181693">
    <property type="component" value="Unassembled WGS sequence"/>
</dbReference>
<feature type="compositionally biased region" description="Polar residues" evidence="7">
    <location>
        <begin position="691"/>
        <end position="703"/>
    </location>
</feature>
<dbReference type="SMART" id="SM00320">
    <property type="entry name" value="WD40"/>
    <property type="match status" value="6"/>
</dbReference>
<evidence type="ECO:0000313" key="9">
    <source>
        <dbReference type="Proteomes" id="UP001181693"/>
    </source>
</evidence>
<comment type="pathway">
    <text evidence="1">Protein modification; protein ubiquitination.</text>
</comment>
<feature type="region of interest" description="Disordered" evidence="7">
    <location>
        <begin position="640"/>
        <end position="741"/>
    </location>
</feature>
<reference evidence="8" key="1">
    <citation type="thesis" date="2020" institute="ProQuest LLC" country="789 East Eisenhower Parkway, Ann Arbor, MI, USA">
        <title>Comparative Genomics and Chromosome Evolution.</title>
        <authorList>
            <person name="Mudd A.B."/>
        </authorList>
    </citation>
    <scope>NUCLEOTIDE SEQUENCE</scope>
    <source>
        <strain evidence="8">1538</strain>
        <tissue evidence="8">Blood</tissue>
    </source>
</reference>
<dbReference type="InterPro" id="IPR036322">
    <property type="entry name" value="WD40_repeat_dom_sf"/>
</dbReference>
<feature type="region of interest" description="Disordered" evidence="7">
    <location>
        <begin position="548"/>
        <end position="589"/>
    </location>
</feature>
<evidence type="ECO:0000256" key="7">
    <source>
        <dbReference type="SAM" id="MobiDB-lite"/>
    </source>
</evidence>
<feature type="repeat" description="WD" evidence="6">
    <location>
        <begin position="370"/>
        <end position="392"/>
    </location>
</feature>
<evidence type="ECO:0000256" key="6">
    <source>
        <dbReference type="PROSITE-ProRule" id="PRU00221"/>
    </source>
</evidence>
<keyword evidence="2 6" id="KW-0853">WD repeat</keyword>
<evidence type="ECO:0000256" key="2">
    <source>
        <dbReference type="ARBA" id="ARBA00022574"/>
    </source>
</evidence>
<dbReference type="EMBL" id="DYDO01000004">
    <property type="protein sequence ID" value="DBA27238.1"/>
    <property type="molecule type" value="Genomic_DNA"/>
</dbReference>
<dbReference type="CDD" id="cd00200">
    <property type="entry name" value="WD40"/>
    <property type="match status" value="1"/>
</dbReference>
<dbReference type="FunFam" id="2.130.10.10:FF:000447">
    <property type="entry name" value="Denticleless protein homolog B"/>
    <property type="match status" value="1"/>
</dbReference>
<evidence type="ECO:0000313" key="8">
    <source>
        <dbReference type="EMBL" id="DBA27238.1"/>
    </source>
</evidence>
<dbReference type="GO" id="GO:0030674">
    <property type="term" value="F:protein-macromolecule adaptor activity"/>
    <property type="evidence" value="ECO:0007669"/>
    <property type="project" value="TreeGrafter"/>
</dbReference>
<evidence type="ECO:0008006" key="10">
    <source>
        <dbReference type="Google" id="ProtNLM"/>
    </source>
</evidence>
<dbReference type="PROSITE" id="PS50294">
    <property type="entry name" value="WD_REPEATS_REGION"/>
    <property type="match status" value="2"/>
</dbReference>
<evidence type="ECO:0000256" key="4">
    <source>
        <dbReference type="ARBA" id="ARBA00022786"/>
    </source>
</evidence>
<dbReference type="PANTHER" id="PTHR22852">
    <property type="entry name" value="LETHAL 2 DENTICLELESS PROTEIN RETINOIC ACID-REGULATED NUCLEAR MATRIX-ASSOCIATED PROTEIN"/>
    <property type="match status" value="1"/>
</dbReference>
<evidence type="ECO:0000256" key="1">
    <source>
        <dbReference type="ARBA" id="ARBA00004906"/>
    </source>
</evidence>
<dbReference type="GO" id="GO:0043161">
    <property type="term" value="P:proteasome-mediated ubiquitin-dependent protein catabolic process"/>
    <property type="evidence" value="ECO:0007669"/>
    <property type="project" value="TreeGrafter"/>
</dbReference>
<gene>
    <name evidence="8" type="ORF">GDO54_011403</name>
</gene>
<dbReference type="Pfam" id="PF00400">
    <property type="entry name" value="WD40"/>
    <property type="match status" value="5"/>
</dbReference>
<dbReference type="InterPro" id="IPR019775">
    <property type="entry name" value="WD40_repeat_CS"/>
</dbReference>
<feature type="repeat" description="WD" evidence="6">
    <location>
        <begin position="139"/>
        <end position="180"/>
    </location>
</feature>
<comment type="similarity">
    <text evidence="5">Belongs to the WD repeat cdt2 family.</text>
</comment>
<keyword evidence="4" id="KW-0833">Ubl conjugation pathway</keyword>
<dbReference type="AlphaFoldDB" id="A0AAV3AJF9"/>
<protein>
    <recommendedName>
        <fullName evidence="10">Denticleless protein homolog</fullName>
    </recommendedName>
</protein>
<name>A0AAV3AJF9_PYXAD</name>
<dbReference type="PROSITE" id="PS00678">
    <property type="entry name" value="WD_REPEATS_1"/>
    <property type="match status" value="1"/>
</dbReference>
<proteinExistence type="inferred from homology"/>
<dbReference type="PROSITE" id="PS50082">
    <property type="entry name" value="WD_REPEATS_2"/>
    <property type="match status" value="5"/>
</dbReference>
<dbReference type="InterPro" id="IPR001680">
    <property type="entry name" value="WD40_rpt"/>
</dbReference>
<feature type="repeat" description="WD" evidence="6">
    <location>
        <begin position="402"/>
        <end position="444"/>
    </location>
</feature>
<dbReference type="InterPro" id="IPR051865">
    <property type="entry name" value="WD-repeat_CDT2_adapter"/>
</dbReference>
<feature type="region of interest" description="Disordered" evidence="7">
    <location>
        <begin position="520"/>
        <end position="539"/>
    </location>
</feature>
<dbReference type="SUPFAM" id="SSF50978">
    <property type="entry name" value="WD40 repeat-like"/>
    <property type="match status" value="1"/>
</dbReference>
<comment type="caution">
    <text evidence="8">The sequence shown here is derived from an EMBL/GenBank/DDBJ whole genome shotgun (WGS) entry which is preliminary data.</text>
</comment>
<organism evidence="8 9">
    <name type="scientific">Pyxicephalus adspersus</name>
    <name type="common">African bullfrog</name>
    <dbReference type="NCBI Taxonomy" id="30357"/>
    <lineage>
        <taxon>Eukaryota</taxon>
        <taxon>Metazoa</taxon>
        <taxon>Chordata</taxon>
        <taxon>Craniata</taxon>
        <taxon>Vertebrata</taxon>
        <taxon>Euteleostomi</taxon>
        <taxon>Amphibia</taxon>
        <taxon>Batrachia</taxon>
        <taxon>Anura</taxon>
        <taxon>Neobatrachia</taxon>
        <taxon>Ranoidea</taxon>
        <taxon>Pyxicephalidae</taxon>
        <taxon>Pyxicephalinae</taxon>
        <taxon>Pyxicephalus</taxon>
    </lineage>
</organism>